<dbReference type="OrthoDB" id="7062869at2"/>
<protein>
    <submittedName>
        <fullName evidence="3">Benzoate/toluate 1,2-dioxygenase beta subunit</fullName>
    </submittedName>
</protein>
<evidence type="ECO:0000313" key="4">
    <source>
        <dbReference type="Proteomes" id="UP000292445"/>
    </source>
</evidence>
<evidence type="ECO:0000256" key="1">
    <source>
        <dbReference type="ARBA" id="ARBA00009570"/>
    </source>
</evidence>
<comment type="caution">
    <text evidence="3">The sequence shown here is derived from an EMBL/GenBank/DDBJ whole genome shotgun (WGS) entry which is preliminary data.</text>
</comment>
<dbReference type="GO" id="GO:0051213">
    <property type="term" value="F:dioxygenase activity"/>
    <property type="evidence" value="ECO:0007669"/>
    <property type="project" value="UniProtKB-KW"/>
</dbReference>
<dbReference type="GO" id="GO:0019380">
    <property type="term" value="P:3-phenylpropionate catabolic process"/>
    <property type="evidence" value="ECO:0007669"/>
    <property type="project" value="TreeGrafter"/>
</dbReference>
<dbReference type="InterPro" id="IPR000391">
    <property type="entry name" value="Rng_hydr_dOase-bsu"/>
</dbReference>
<keyword evidence="3" id="KW-0223">Dioxygenase</keyword>
<dbReference type="AlphaFoldDB" id="A0A4Q7NIK1"/>
<comment type="similarity">
    <text evidence="1">Belongs to the bacterial ring-hydroxylating dioxygenase beta subunit family.</text>
</comment>
<reference evidence="3 4" key="1">
    <citation type="submission" date="2019-02" db="EMBL/GenBank/DDBJ databases">
        <title>Genomic Encyclopedia of Type Strains, Phase IV (KMG-IV): sequencing the most valuable type-strain genomes for metagenomic binning, comparative biology and taxonomic classification.</title>
        <authorList>
            <person name="Goeker M."/>
        </authorList>
    </citation>
    <scope>NUCLEOTIDE SEQUENCE [LARGE SCALE GENOMIC DNA]</scope>
    <source>
        <strain evidence="3 4">K24</strain>
    </source>
</reference>
<keyword evidence="2" id="KW-0560">Oxidoreductase</keyword>
<dbReference type="PANTHER" id="PTHR41534:SF1">
    <property type="entry name" value="BLR3401 PROTEIN"/>
    <property type="match status" value="1"/>
</dbReference>
<dbReference type="EMBL" id="SGXC01000001">
    <property type="protein sequence ID" value="RZS84733.1"/>
    <property type="molecule type" value="Genomic_DNA"/>
</dbReference>
<dbReference type="InterPro" id="IPR032710">
    <property type="entry name" value="NTF2-like_dom_sf"/>
</dbReference>
<dbReference type="PANTHER" id="PTHR41534">
    <property type="entry name" value="BLR3401 PROTEIN"/>
    <property type="match status" value="1"/>
</dbReference>
<name>A0A4Q7NIK1_9BURK</name>
<dbReference type="CDD" id="cd00667">
    <property type="entry name" value="ring_hydroxylating_dioxygenases_beta"/>
    <property type="match status" value="1"/>
</dbReference>
<gene>
    <name evidence="3" type="ORF">EV675_0752</name>
</gene>
<dbReference type="Proteomes" id="UP000292445">
    <property type="component" value="Unassembled WGS sequence"/>
</dbReference>
<keyword evidence="4" id="KW-1185">Reference proteome</keyword>
<dbReference type="Gene3D" id="3.10.450.50">
    <property type="match status" value="1"/>
</dbReference>
<dbReference type="RefSeq" id="WP_130356066.1">
    <property type="nucleotide sequence ID" value="NZ_SGXC01000001.1"/>
</dbReference>
<sequence>MNGIGAAQLDEAIRQRHRVEQFLFLEARLLDANAWDEWLRLFTPTGMYWVPRMRGQQDARTQVSLFHEDALLRSVRARRLANHRNWSQQPPTHGTRTIGNVSVIDPGPGTIVVRSSFQMLEWRADSQRAFGGSYTHTLREDPAADGSFRIEMKRVDLVNCDAIHENLQVFL</sequence>
<dbReference type="SUPFAM" id="SSF54427">
    <property type="entry name" value="NTF2-like"/>
    <property type="match status" value="1"/>
</dbReference>
<evidence type="ECO:0000313" key="3">
    <source>
        <dbReference type="EMBL" id="RZS84733.1"/>
    </source>
</evidence>
<dbReference type="Pfam" id="PF00866">
    <property type="entry name" value="Ring_hydroxyl_B"/>
    <property type="match status" value="1"/>
</dbReference>
<evidence type="ECO:0000256" key="2">
    <source>
        <dbReference type="ARBA" id="ARBA00023002"/>
    </source>
</evidence>
<proteinExistence type="inferred from homology"/>
<organism evidence="3 4">
    <name type="scientific">Pigmentiphaga kullae</name>
    <dbReference type="NCBI Taxonomy" id="151784"/>
    <lineage>
        <taxon>Bacteria</taxon>
        <taxon>Pseudomonadati</taxon>
        <taxon>Pseudomonadota</taxon>
        <taxon>Betaproteobacteria</taxon>
        <taxon>Burkholderiales</taxon>
        <taxon>Alcaligenaceae</taxon>
        <taxon>Pigmentiphaga</taxon>
    </lineage>
</organism>
<accession>A0A4Q7NIK1</accession>